<dbReference type="AlphaFoldDB" id="A8XFX4"/>
<dbReference type="KEGG" id="cbr:CBG_12505"/>
<dbReference type="EMBL" id="HE600940">
    <property type="protein sequence ID" value="CAP31478.2"/>
    <property type="molecule type" value="Genomic_DNA"/>
</dbReference>
<dbReference type="WormBase" id="CBG12505">
    <property type="protein sequence ID" value="CBP42602"/>
    <property type="gene ID" value="WBGene00033448"/>
</dbReference>
<dbReference type="CTD" id="8582027"/>
<evidence type="ECO:0000313" key="2">
    <source>
        <dbReference type="Proteomes" id="UP000008549"/>
    </source>
</evidence>
<evidence type="ECO:0000313" key="1">
    <source>
        <dbReference type="EMBL" id="CAP31478.2"/>
    </source>
</evidence>
<name>A8XFX4_CAEBR</name>
<dbReference type="Proteomes" id="UP000008549">
    <property type="component" value="Unassembled WGS sequence"/>
</dbReference>
<dbReference type="HOGENOM" id="CLU_2186287_0_0_1"/>
<dbReference type="InParanoid" id="A8XFX4"/>
<organism evidence="1 2">
    <name type="scientific">Caenorhabditis briggsae</name>
    <dbReference type="NCBI Taxonomy" id="6238"/>
    <lineage>
        <taxon>Eukaryota</taxon>
        <taxon>Metazoa</taxon>
        <taxon>Ecdysozoa</taxon>
        <taxon>Nematoda</taxon>
        <taxon>Chromadorea</taxon>
        <taxon>Rhabditida</taxon>
        <taxon>Rhabditina</taxon>
        <taxon>Rhabditomorpha</taxon>
        <taxon>Rhabditoidea</taxon>
        <taxon>Rhabditidae</taxon>
        <taxon>Peloderinae</taxon>
        <taxon>Caenorhabditis</taxon>
    </lineage>
</organism>
<protein>
    <submittedName>
        <fullName evidence="1">Protein CBG12505</fullName>
    </submittedName>
</protein>
<accession>A8XFX4</accession>
<gene>
    <name evidence="1 3" type="ORF">CBG12505</name>
    <name evidence="1" type="ORF">CBG_12505</name>
</gene>
<sequence length="109" mass="12751">MDERLVGNKSEHFPLDDPLFHDNKYWSVSSLTHHIKKTPIRLLHSDTIHNNDVYYPIRLRCSNINGPSASNVRFKECREYMVLRCDGHCSNDSDFRDFCNTITCYALNS</sequence>
<proteinExistence type="predicted"/>
<dbReference type="GeneID" id="8582027"/>
<reference evidence="1 2" key="2">
    <citation type="journal article" date="2011" name="PLoS Genet.">
        <title>Caenorhabditis briggsae recombinant inbred line genotypes reveal inter-strain incompatibility and the evolution of recombination.</title>
        <authorList>
            <person name="Ross J.A."/>
            <person name="Koboldt D.C."/>
            <person name="Staisch J.E."/>
            <person name="Chamberlin H.M."/>
            <person name="Gupta B.P."/>
            <person name="Miller R.D."/>
            <person name="Baird S.E."/>
            <person name="Haag E.S."/>
        </authorList>
    </citation>
    <scope>NUCLEOTIDE SEQUENCE [LARGE SCALE GENOMIC DNA]</scope>
    <source>
        <strain evidence="1 2">AF16</strain>
    </source>
</reference>
<dbReference type="RefSeq" id="XP_002640033.2">
    <property type="nucleotide sequence ID" value="XM_002639987.2"/>
</dbReference>
<evidence type="ECO:0000313" key="3">
    <source>
        <dbReference type="WormBase" id="CBG12505"/>
    </source>
</evidence>
<keyword evidence="2" id="KW-1185">Reference proteome</keyword>
<reference evidence="1 2" key="1">
    <citation type="journal article" date="2003" name="PLoS Biol.">
        <title>The genome sequence of Caenorhabditis briggsae: a platform for comparative genomics.</title>
        <authorList>
            <person name="Stein L.D."/>
            <person name="Bao Z."/>
            <person name="Blasiar D."/>
            <person name="Blumenthal T."/>
            <person name="Brent M.R."/>
            <person name="Chen N."/>
            <person name="Chinwalla A."/>
            <person name="Clarke L."/>
            <person name="Clee C."/>
            <person name="Coghlan A."/>
            <person name="Coulson A."/>
            <person name="D'Eustachio P."/>
            <person name="Fitch D.H."/>
            <person name="Fulton L.A."/>
            <person name="Fulton R.E."/>
            <person name="Griffiths-Jones S."/>
            <person name="Harris T.W."/>
            <person name="Hillier L.W."/>
            <person name="Kamath R."/>
            <person name="Kuwabara P.E."/>
            <person name="Mardis E.R."/>
            <person name="Marra M.A."/>
            <person name="Miner T.L."/>
            <person name="Minx P."/>
            <person name="Mullikin J.C."/>
            <person name="Plumb R.W."/>
            <person name="Rogers J."/>
            <person name="Schein J.E."/>
            <person name="Sohrmann M."/>
            <person name="Spieth J."/>
            <person name="Stajich J.E."/>
            <person name="Wei C."/>
            <person name="Willey D."/>
            <person name="Wilson R.K."/>
            <person name="Durbin R."/>
            <person name="Waterston R.H."/>
        </authorList>
    </citation>
    <scope>NUCLEOTIDE SEQUENCE [LARGE SCALE GENOMIC DNA]</scope>
    <source>
        <strain evidence="1 2">AF16</strain>
    </source>
</reference>